<dbReference type="Pfam" id="PF00270">
    <property type="entry name" value="DEAD"/>
    <property type="match status" value="1"/>
</dbReference>
<dbReference type="Gene3D" id="3.40.50.300">
    <property type="entry name" value="P-loop containing nucleotide triphosphate hydrolases"/>
    <property type="match status" value="2"/>
</dbReference>
<evidence type="ECO:0000256" key="2">
    <source>
        <dbReference type="ARBA" id="ARBA00022840"/>
    </source>
</evidence>
<keyword evidence="6" id="KW-0347">Helicase</keyword>
<proteinExistence type="predicted"/>
<comment type="caution">
    <text evidence="6">The sequence shown here is derived from an EMBL/GenBank/DDBJ whole genome shotgun (WGS) entry which is preliminary data.</text>
</comment>
<dbReference type="SMART" id="SM00490">
    <property type="entry name" value="HELICc"/>
    <property type="match status" value="1"/>
</dbReference>
<reference evidence="6" key="1">
    <citation type="journal article" date="2014" name="Int. J. Syst. Evol. Microbiol.">
        <title>Complete genome sequence of Corynebacterium casei LMG S-19264T (=DSM 44701T), isolated from a smear-ripened cheese.</title>
        <authorList>
            <consortium name="US DOE Joint Genome Institute (JGI-PGF)"/>
            <person name="Walter F."/>
            <person name="Albersmeier A."/>
            <person name="Kalinowski J."/>
            <person name="Ruckert C."/>
        </authorList>
    </citation>
    <scope>NUCLEOTIDE SEQUENCE</scope>
    <source>
        <strain evidence="6">CGMCC 4.7278</strain>
    </source>
</reference>
<dbReference type="InterPro" id="IPR011545">
    <property type="entry name" value="DEAD/DEAH_box_helicase_dom"/>
</dbReference>
<dbReference type="Proteomes" id="UP000612956">
    <property type="component" value="Unassembled WGS sequence"/>
</dbReference>
<evidence type="ECO:0000313" key="7">
    <source>
        <dbReference type="Proteomes" id="UP000612956"/>
    </source>
</evidence>
<evidence type="ECO:0000313" key="6">
    <source>
        <dbReference type="EMBL" id="GGK67580.1"/>
    </source>
</evidence>
<dbReference type="EMBL" id="BMMW01000006">
    <property type="protein sequence ID" value="GGK67580.1"/>
    <property type="molecule type" value="Genomic_DNA"/>
</dbReference>
<feature type="domain" description="Helicase ATP-binding" evidence="4">
    <location>
        <begin position="95"/>
        <end position="300"/>
    </location>
</feature>
<gene>
    <name evidence="6" type="ORF">GCM10011591_44680</name>
</gene>
<dbReference type="PROSITE" id="PS51192">
    <property type="entry name" value="HELICASE_ATP_BIND_1"/>
    <property type="match status" value="1"/>
</dbReference>
<dbReference type="PANTHER" id="PTHR47957">
    <property type="entry name" value="ATP-DEPENDENT HELICASE HRQ1"/>
    <property type="match status" value="1"/>
</dbReference>
<accession>A0A917QTY3</accession>
<dbReference type="GO" id="GO:0043138">
    <property type="term" value="F:3'-5' DNA helicase activity"/>
    <property type="evidence" value="ECO:0007669"/>
    <property type="project" value="TreeGrafter"/>
</dbReference>
<dbReference type="SUPFAM" id="SSF52540">
    <property type="entry name" value="P-loop containing nucleoside triphosphate hydrolases"/>
    <property type="match status" value="2"/>
</dbReference>
<protein>
    <submittedName>
        <fullName evidence="6">Helicase</fullName>
    </submittedName>
</protein>
<dbReference type="PANTHER" id="PTHR47957:SF3">
    <property type="entry name" value="ATP-DEPENDENT HELICASE HRQ1"/>
    <property type="match status" value="1"/>
</dbReference>
<keyword evidence="6" id="KW-0378">Hydrolase</keyword>
<organism evidence="6 7">
    <name type="scientific">Nocardia camponoti</name>
    <dbReference type="NCBI Taxonomy" id="1616106"/>
    <lineage>
        <taxon>Bacteria</taxon>
        <taxon>Bacillati</taxon>
        <taxon>Actinomycetota</taxon>
        <taxon>Actinomycetes</taxon>
        <taxon>Mycobacteriales</taxon>
        <taxon>Nocardiaceae</taxon>
        <taxon>Nocardia</taxon>
    </lineage>
</organism>
<dbReference type="Pfam" id="PF09369">
    <property type="entry name" value="MZB"/>
    <property type="match status" value="1"/>
</dbReference>
<dbReference type="PROSITE" id="PS51194">
    <property type="entry name" value="HELICASE_CTER"/>
    <property type="match status" value="1"/>
</dbReference>
<keyword evidence="2" id="KW-0067">ATP-binding</keyword>
<evidence type="ECO:0000259" key="4">
    <source>
        <dbReference type="PROSITE" id="PS51192"/>
    </source>
</evidence>
<name>A0A917QTY3_9NOCA</name>
<evidence type="ECO:0000259" key="5">
    <source>
        <dbReference type="PROSITE" id="PS51194"/>
    </source>
</evidence>
<feature type="coiled-coil region" evidence="3">
    <location>
        <begin position="1205"/>
        <end position="1232"/>
    </location>
</feature>
<dbReference type="InterPro" id="IPR014001">
    <property type="entry name" value="Helicase_ATP-bd"/>
</dbReference>
<reference evidence="6" key="2">
    <citation type="submission" date="2020-09" db="EMBL/GenBank/DDBJ databases">
        <authorList>
            <person name="Sun Q."/>
            <person name="Zhou Y."/>
        </authorList>
    </citation>
    <scope>NUCLEOTIDE SEQUENCE</scope>
    <source>
        <strain evidence="6">CGMCC 4.7278</strain>
    </source>
</reference>
<keyword evidence="3" id="KW-0175">Coiled coil</keyword>
<dbReference type="RefSeq" id="WP_188831029.1">
    <property type="nucleotide sequence ID" value="NZ_BMMW01000006.1"/>
</dbReference>
<dbReference type="InterPro" id="IPR018973">
    <property type="entry name" value="MZB"/>
</dbReference>
<dbReference type="GO" id="GO:0006289">
    <property type="term" value="P:nucleotide-excision repair"/>
    <property type="evidence" value="ECO:0007669"/>
    <property type="project" value="TreeGrafter"/>
</dbReference>
<dbReference type="InterPro" id="IPR027417">
    <property type="entry name" value="P-loop_NTPase"/>
</dbReference>
<dbReference type="SMART" id="SM00487">
    <property type="entry name" value="DEXDc"/>
    <property type="match status" value="1"/>
</dbReference>
<sequence length="2116" mass="231042">MTDFTAPTFPSLLAGETKDSITEYLSTTFALADPTVGAALNEFLRHPETGIFRGPYLKVRTPYQQVPREWRSPLEWMPKGFRPFEHQAAAFERLSTRDGAARPTIVTTGTGSGKTESFLIPLLDHVRRAKARGEHGIKAILLYPMNALVTDQGRRLANYLHDDPRLSEVTAGVYIGGEGRRRTPSRDQLVDHRDELRVNPPDILLTNYRMLDLLLLRSGDNPLWENAAATLQYLVLDEFHTYDGAQGTDVAMLIRRLGARVGVAEAGRPLGRITPVATSATLGGGSHSQKLLAFAETVFGTVFEPESLVTESALTAADVVPHVDFGLDIPAVEKVIAAPLPDEAIPGSWEPLARVFLEPVNEPGAHAAPIDYADPVQIGEVLRTHFLTRAVIDALGEEPLTPVEAVTRITQAGVLPWGVHNASHPDDVQEALLKFLALLSVARVSDAGGAFRPLLTVGVQLWVRELTRMLRRVSNETSFEWWHDGPPPDGTYLPAVHCRVCGHSGWMSSTTELGDSFAHEPQGIWRDSVRPATRHKNRALLLAGPGDSDVSFLDPDTLEIGKSAGENTVAVHVTADDTAAFEQTCPSCGARNAIRFLGSSVATLLSVGLTSEFGSRNLADAEKKTLVFTDSVQDAAHRAAFIEGRAFQFNFRSALLAATQGTRTSLYTAARRLYTDTPVEDLYAITPPDFVRRTGVEGEWIARDRRGWLRKLLDVRIMFQAHLEAGLNARMGRTLELTGALAVDIDVDLDHFATLARDIHRNLPQLSLQLRRGPGEQLNLDVPDDRSTQLALDDDPTRGLRYEIWILGLLDHLRVNGGIHHQWLTQYVHDEGKRWSIWGGSAEGMPKFPYGRPAPGFFTTGSAGDTAFLALNPRTESRLTDWTRRCLGVTAPEARALLAEMIDALAGEQGPLERRSGGKGAKVYGLDADRIILDPNGIERLQCPVCHHVQPATTDRLGWWDGAPCPRMQCTGSLASAQPESANFYRAMYRSGRIRRIVSEEHTSLLDREEREQVEARFKAGTSPTDPNILACTPTLELGIDIGDLSTVALASLPRTTANYLQRIGRAGRSTGNAFVLAAVPSSPRDLYYFAQPTHLLAGEVLPPGAYLNATELLHRQFFAFALDRLAVGGFPGLPTMPTRLDGALGGGMADGAWLRSVVDSIAADAEALSAQFLELFGAELGDAAQRSLRAFAASGLRVQAARVALNWQRDADEIRTRLNELAQTVSELDKHGHLDDNQTEDRKRCQGESRALRDQLRERGRHETLTGLSGVGLLPNYNLFDDATTLDVHLWWTTDANGSPEPQALDLTYERSSSIALTELAPGAFFYANGKRVEVDAVDVGPLTAPLWTSTRLCPSCGWATTNVDGPLSACARCHDTAVTDSGAVHKVLVLQKVSAVHRLDDALIDDDADERTRTLFTRITSVDIDPADIVTAWRLEEEVFGAEYARTALIRSVNVGLGDAPGAEATIAGETVNAAGFTTCAYCGVVAKRPTETDRTRHRGFCAIRRGTEEKWERLLLSHELRTQAVRLLLPVSLLHFETTMISFKAALLLGLRQDFGGDPQHLDVVASSMSDGFGAVRRFLVLHDTIPGGTGYLDRFGEPDRLRVILKLARELLAACPCRLEGRAACHRCLYGVLPSREMPHASRETALALLGDFLDNWQSTQIPTVSTVDIAKVQLSELEAQFRDALEKHVASRDAWAVEAALGAKGTELDLRLANAEGEPRRWRMRPLVDIKAGAITTQPDFLFTRTDAQGCDVAVYLDGQRFHASTACNRTADDAEKRDALRRTGRRVWSLSWDDVQAFTSRARKSGVDDLIHQQMQNTAGAGIDDPRLKTLWGNPIDLLVEYLADPDASLWGDGALATVLALVDPGKHGSAEPTMIAPSALVAGLNTVIAGQLPTADPAGSVMMVPRAGSSGVPIVILADPTDHLSTLGVLCVLDDNPTEVGSPTHRARWRDWLRWSVVLQFLTRPRFGHDLPLRMVEVWTTTSQEPFAGAMIPLASAVPTTTVTATTELSPAWSEVCEYTDPVLAELIAIMAEEGIEVPEAGAEVGPRESVWQVELSWPAAKLVVVVDSDADRDDWLEANGWTITTAQGSYDPNTLAREVEDMVNGSSR</sequence>
<evidence type="ECO:0000256" key="3">
    <source>
        <dbReference type="SAM" id="Coils"/>
    </source>
</evidence>
<dbReference type="Pfam" id="PF00271">
    <property type="entry name" value="Helicase_C"/>
    <property type="match status" value="1"/>
</dbReference>
<dbReference type="InterPro" id="IPR001650">
    <property type="entry name" value="Helicase_C-like"/>
</dbReference>
<dbReference type="GO" id="GO:0005524">
    <property type="term" value="F:ATP binding"/>
    <property type="evidence" value="ECO:0007669"/>
    <property type="project" value="UniProtKB-KW"/>
</dbReference>
<dbReference type="GO" id="GO:0003676">
    <property type="term" value="F:nucleic acid binding"/>
    <property type="evidence" value="ECO:0007669"/>
    <property type="project" value="InterPro"/>
</dbReference>
<keyword evidence="7" id="KW-1185">Reference proteome</keyword>
<keyword evidence="1" id="KW-0547">Nucleotide-binding</keyword>
<feature type="domain" description="Helicase C-terminal" evidence="5">
    <location>
        <begin position="952"/>
        <end position="1114"/>
    </location>
</feature>
<evidence type="ECO:0000256" key="1">
    <source>
        <dbReference type="ARBA" id="ARBA00022741"/>
    </source>
</evidence>
<dbReference type="GO" id="GO:0036297">
    <property type="term" value="P:interstrand cross-link repair"/>
    <property type="evidence" value="ECO:0007669"/>
    <property type="project" value="TreeGrafter"/>
</dbReference>